<protein>
    <recommendedName>
        <fullName evidence="8">EF-hand domain-containing protein</fullName>
    </recommendedName>
</protein>
<evidence type="ECO:0000256" key="1">
    <source>
        <dbReference type="ARBA" id="ARBA00004141"/>
    </source>
</evidence>
<evidence type="ECO:0000313" key="9">
    <source>
        <dbReference type="EMBL" id="CAE8662393.1"/>
    </source>
</evidence>
<dbReference type="EMBL" id="CAJNNW010018134">
    <property type="protein sequence ID" value="CAE8662393.1"/>
    <property type="molecule type" value="Genomic_DNA"/>
</dbReference>
<dbReference type="InterPro" id="IPR043203">
    <property type="entry name" value="VGCC_Ca_Na"/>
</dbReference>
<evidence type="ECO:0000256" key="6">
    <source>
        <dbReference type="SAM" id="MobiDB-lite"/>
    </source>
</evidence>
<dbReference type="SUPFAM" id="SSF47473">
    <property type="entry name" value="EF-hand"/>
    <property type="match status" value="1"/>
</dbReference>
<dbReference type="GO" id="GO:0008332">
    <property type="term" value="F:low voltage-gated calcium channel activity"/>
    <property type="evidence" value="ECO:0007669"/>
    <property type="project" value="TreeGrafter"/>
</dbReference>
<dbReference type="InterPro" id="IPR011992">
    <property type="entry name" value="EF-hand-dom_pair"/>
</dbReference>
<dbReference type="AlphaFoldDB" id="A0A813J1C8"/>
<dbReference type="InterPro" id="IPR018247">
    <property type="entry name" value="EF_Hand_1_Ca_BS"/>
</dbReference>
<evidence type="ECO:0000256" key="4">
    <source>
        <dbReference type="ARBA" id="ARBA00022989"/>
    </source>
</evidence>
<feature type="transmembrane region" description="Helical" evidence="7">
    <location>
        <begin position="382"/>
        <end position="400"/>
    </location>
</feature>
<dbReference type="Pfam" id="PF00520">
    <property type="entry name" value="Ion_trans"/>
    <property type="match status" value="1"/>
</dbReference>
<feature type="transmembrane region" description="Helical" evidence="7">
    <location>
        <begin position="240"/>
        <end position="262"/>
    </location>
</feature>
<keyword evidence="4 7" id="KW-1133">Transmembrane helix</keyword>
<feature type="domain" description="EF-hand" evidence="8">
    <location>
        <begin position="468"/>
        <end position="503"/>
    </location>
</feature>
<dbReference type="GO" id="GO:0005248">
    <property type="term" value="F:voltage-gated sodium channel activity"/>
    <property type="evidence" value="ECO:0007669"/>
    <property type="project" value="TreeGrafter"/>
</dbReference>
<dbReference type="InterPro" id="IPR002048">
    <property type="entry name" value="EF_hand_dom"/>
</dbReference>
<organism evidence="9 10">
    <name type="scientific">Polarella glacialis</name>
    <name type="common">Dinoflagellate</name>
    <dbReference type="NCBI Taxonomy" id="89957"/>
    <lineage>
        <taxon>Eukaryota</taxon>
        <taxon>Sar</taxon>
        <taxon>Alveolata</taxon>
        <taxon>Dinophyceae</taxon>
        <taxon>Suessiales</taxon>
        <taxon>Suessiaceae</taxon>
        <taxon>Polarella</taxon>
    </lineage>
</organism>
<dbReference type="SUPFAM" id="SSF81324">
    <property type="entry name" value="Voltage-gated potassium channels"/>
    <property type="match status" value="1"/>
</dbReference>
<dbReference type="Gene3D" id="1.10.287.70">
    <property type="match status" value="1"/>
</dbReference>
<feature type="compositionally biased region" description="Low complexity" evidence="6">
    <location>
        <begin position="653"/>
        <end position="664"/>
    </location>
</feature>
<keyword evidence="2 7" id="KW-0812">Transmembrane</keyword>
<evidence type="ECO:0000256" key="2">
    <source>
        <dbReference type="ARBA" id="ARBA00022692"/>
    </source>
</evidence>
<evidence type="ECO:0000259" key="8">
    <source>
        <dbReference type="PROSITE" id="PS50222"/>
    </source>
</evidence>
<sequence length="664" mass="73774">MSTHLSAFASNTSKPGSFIPWQAAPSGTQEIPGIPDDCGFQQEIPGVPDTCARSEISEVPKLKVNWSLELEGGSGLADEGKDLVEPPLLHVDNSLCLLPIPMQFPVKNTGSYVQQPLSPQQTKDLFALYGADFDEPDTLTLGAARLGMITTLPALASASKNGFMETVWAFKNAHMQTAKSRPGMPMIQKIEASVSFQTLCTLAIVANTIYLGFITDIQLTSTARKVGGGSPGMSDSQSRAICILDILFVAWFTLELVVRVWAKKMEFFVGNGWKWNVFDALLVLSSLAEMSLPSMANISFLRIFRVFRLGRVIRVIRTVQALKSLRTMVFSMINSLTCLAWAFVMIFLIIFCFSIIFGNAVASYFESFDENDSDQLADAANLVIYFGSISEIFVSLFCAVSGGNDWMTYGSPMRALDPNHLYFGIFVFYVAFCYVGVLNVVTGIFVDTAVCTRTEDEVVEHFTEDQRRTGEEVRRIFKEADRDSSGSMTFDEFATHLDNPWVKAYLSGLDIDTSDARVIFTLMDVDGSEQIDIDEFVDGTMKIKGSAKSIDILSLMFDHARFSHKFGKFCSHMEDQLREIKDLIEPGAASRRPRLFRPTEMVLEEIRQNTHMRPLKLKTLEAMKSRTILEEKPKPKKAGGLLGRMSLFNPLHSSPVVPQSPSQS</sequence>
<dbReference type="GO" id="GO:0001518">
    <property type="term" value="C:voltage-gated sodium channel complex"/>
    <property type="evidence" value="ECO:0007669"/>
    <property type="project" value="TreeGrafter"/>
</dbReference>
<dbReference type="GO" id="GO:0005509">
    <property type="term" value="F:calcium ion binding"/>
    <property type="evidence" value="ECO:0007669"/>
    <property type="project" value="InterPro"/>
</dbReference>
<dbReference type="CDD" id="cd00051">
    <property type="entry name" value="EFh"/>
    <property type="match status" value="1"/>
</dbReference>
<feature type="domain" description="EF-hand" evidence="8">
    <location>
        <begin position="511"/>
        <end position="546"/>
    </location>
</feature>
<evidence type="ECO:0000256" key="3">
    <source>
        <dbReference type="ARBA" id="ARBA00022837"/>
    </source>
</evidence>
<feature type="region of interest" description="Disordered" evidence="6">
    <location>
        <begin position="631"/>
        <end position="664"/>
    </location>
</feature>
<accession>A0A813J1C8</accession>
<dbReference type="InterPro" id="IPR005821">
    <property type="entry name" value="Ion_trans_dom"/>
</dbReference>
<feature type="transmembrane region" description="Helical" evidence="7">
    <location>
        <begin position="336"/>
        <end position="362"/>
    </location>
</feature>
<evidence type="ECO:0000256" key="7">
    <source>
        <dbReference type="SAM" id="Phobius"/>
    </source>
</evidence>
<dbReference type="Proteomes" id="UP000626109">
    <property type="component" value="Unassembled WGS sequence"/>
</dbReference>
<dbReference type="PROSITE" id="PS50222">
    <property type="entry name" value="EF_HAND_2"/>
    <property type="match status" value="2"/>
</dbReference>
<dbReference type="InterPro" id="IPR027359">
    <property type="entry name" value="Volt_channel_dom_sf"/>
</dbReference>
<keyword evidence="3" id="KW-0106">Calcium</keyword>
<dbReference type="SMART" id="SM00054">
    <property type="entry name" value="EFh"/>
    <property type="match status" value="2"/>
</dbReference>
<dbReference type="PANTHER" id="PTHR10037">
    <property type="entry name" value="VOLTAGE-GATED CATION CHANNEL CALCIUM AND SODIUM"/>
    <property type="match status" value="1"/>
</dbReference>
<name>A0A813J1C8_POLGL</name>
<comment type="subcellular location">
    <subcellularLocation>
        <location evidence="1">Membrane</location>
        <topology evidence="1">Multi-pass membrane protein</topology>
    </subcellularLocation>
</comment>
<feature type="transmembrane region" description="Helical" evidence="7">
    <location>
        <begin position="421"/>
        <end position="446"/>
    </location>
</feature>
<dbReference type="PROSITE" id="PS00018">
    <property type="entry name" value="EF_HAND_1"/>
    <property type="match status" value="1"/>
</dbReference>
<reference evidence="9" key="1">
    <citation type="submission" date="2021-02" db="EMBL/GenBank/DDBJ databases">
        <authorList>
            <person name="Dougan E. K."/>
            <person name="Rhodes N."/>
            <person name="Thang M."/>
            <person name="Chan C."/>
        </authorList>
    </citation>
    <scope>NUCLEOTIDE SEQUENCE</scope>
</reference>
<dbReference type="PANTHER" id="PTHR10037:SF230">
    <property type="entry name" value="CA[2+]-CHANNEL PROTEIN ALPHA[[1]] SUBUNIT T, ISOFORM F"/>
    <property type="match status" value="1"/>
</dbReference>
<feature type="transmembrane region" description="Helical" evidence="7">
    <location>
        <begin position="194"/>
        <end position="219"/>
    </location>
</feature>
<dbReference type="GO" id="GO:0070509">
    <property type="term" value="P:calcium ion import"/>
    <property type="evidence" value="ECO:0007669"/>
    <property type="project" value="TreeGrafter"/>
</dbReference>
<evidence type="ECO:0000256" key="5">
    <source>
        <dbReference type="ARBA" id="ARBA00023136"/>
    </source>
</evidence>
<keyword evidence="5 7" id="KW-0472">Membrane</keyword>
<dbReference type="GO" id="GO:0086010">
    <property type="term" value="P:membrane depolarization during action potential"/>
    <property type="evidence" value="ECO:0007669"/>
    <property type="project" value="TreeGrafter"/>
</dbReference>
<proteinExistence type="predicted"/>
<gene>
    <name evidence="9" type="ORF">PGLA2088_LOCUS14853</name>
</gene>
<evidence type="ECO:0000313" key="10">
    <source>
        <dbReference type="Proteomes" id="UP000626109"/>
    </source>
</evidence>
<feature type="transmembrane region" description="Helical" evidence="7">
    <location>
        <begin position="282"/>
        <end position="304"/>
    </location>
</feature>
<dbReference type="Gene3D" id="1.10.238.10">
    <property type="entry name" value="EF-hand"/>
    <property type="match status" value="1"/>
</dbReference>
<dbReference type="Gene3D" id="1.20.120.350">
    <property type="entry name" value="Voltage-gated potassium channels. Chain C"/>
    <property type="match status" value="1"/>
</dbReference>
<comment type="caution">
    <text evidence="9">The sequence shown here is derived from an EMBL/GenBank/DDBJ whole genome shotgun (WGS) entry which is preliminary data.</text>
</comment>